<dbReference type="Gene3D" id="2.60.40.10">
    <property type="entry name" value="Immunoglobulins"/>
    <property type="match status" value="1"/>
</dbReference>
<evidence type="ECO:0000259" key="4">
    <source>
        <dbReference type="Pfam" id="PF07250"/>
    </source>
</evidence>
<dbReference type="STRING" id="231916.A0A409WQX9"/>
<dbReference type="InterPro" id="IPR009880">
    <property type="entry name" value="Glyoxal_oxidase_N"/>
</dbReference>
<reference evidence="6 7" key="1">
    <citation type="journal article" date="2018" name="Evol. Lett.">
        <title>Horizontal gene cluster transfer increased hallucinogenic mushroom diversity.</title>
        <authorList>
            <person name="Reynolds H.T."/>
            <person name="Vijayakumar V."/>
            <person name="Gluck-Thaler E."/>
            <person name="Korotkin H.B."/>
            <person name="Matheny P.B."/>
            <person name="Slot J.C."/>
        </authorList>
    </citation>
    <scope>NUCLEOTIDE SEQUENCE [LARGE SCALE GENOMIC DNA]</scope>
    <source>
        <strain evidence="6 7">SRW20</strain>
    </source>
</reference>
<dbReference type="OrthoDB" id="2019572at2759"/>
<feature type="domain" description="Glyoxal oxidase N-terminal" evidence="4">
    <location>
        <begin position="142"/>
        <end position="460"/>
    </location>
</feature>
<keyword evidence="2" id="KW-1133">Transmembrane helix</keyword>
<dbReference type="InterPro" id="IPR011043">
    <property type="entry name" value="Gal_Oxase/kelch_b-propeller"/>
</dbReference>
<keyword evidence="2" id="KW-0472">Membrane</keyword>
<dbReference type="SUPFAM" id="SSF50965">
    <property type="entry name" value="Galactose oxidase, central domain"/>
    <property type="match status" value="1"/>
</dbReference>
<evidence type="ECO:0000256" key="3">
    <source>
        <dbReference type="SAM" id="SignalP"/>
    </source>
</evidence>
<feature type="domain" description="Galactose oxidase-like Early set" evidence="5">
    <location>
        <begin position="465"/>
        <end position="573"/>
    </location>
</feature>
<evidence type="ECO:0000313" key="6">
    <source>
        <dbReference type="EMBL" id="PPQ80945.1"/>
    </source>
</evidence>
<feature type="signal peptide" evidence="3">
    <location>
        <begin position="1"/>
        <end position="23"/>
    </location>
</feature>
<sequence>MRANLPYLHPSFWIAFFPVLVTGQSPNILPPPGQPTHQGSVGGFEIIGSSLVSAQQIFLGTPDKVYFIDKVENNPTRIDGHPAWASEWGLGQNSQRPMDAITNTFCAGGNVLANGTWVNVGGNQGVTFGGQPAASQEGGGPYDDPDGRQSLLLPCDDGNCEWTLSPDQTDQRWYPTVETLPDGSVIIIGGCRNGGYVNDASQDVPTYEFFPPRGPPLESTILQNTLPVNLFPLTWLLPSGKLLVQANWATSLLDYEANEETPLDNIPDAVRVYPASAGTIMLPLTPANNYTATILFCGGSDVQPDQWTSPDFIPPTYPASSSCVKLTPDVSGTYVHEEALPAARSMANLIALPDGTILCLNGGGLGTAGYGNNSWAIGHAYADNPVLQPALYNPGAAKGDKWTTAGMQSSTVPRMYHSSAILLPDGSVLVSGSNPNPDYTVGPNVKYPTEYRTEIFYPLYYNERRPQPRGIIDQISYGGPYFDISLDSDDLFGDAQNVKAAKVVIIRMGFSTHAMNMGQRYVELASSYTAYQANNSATLHVAQLPPNPAVIAPGPAYLFVTVNGVPSVGLPVMLGSGQIGQQPTLSTTELPSPAILAAPASSSTSHSKISTPLSLPLAFACFSVSFISFSSVLFVQ</sequence>
<evidence type="ECO:0008006" key="8">
    <source>
        <dbReference type="Google" id="ProtNLM"/>
    </source>
</evidence>
<dbReference type="InterPro" id="IPR015202">
    <property type="entry name" value="GO-like_E_set"/>
</dbReference>
<dbReference type="CDD" id="cd02851">
    <property type="entry name" value="E_set_GO_C"/>
    <property type="match status" value="1"/>
</dbReference>
<dbReference type="InterPro" id="IPR013783">
    <property type="entry name" value="Ig-like_fold"/>
</dbReference>
<dbReference type="AlphaFoldDB" id="A0A409WQX9"/>
<feature type="chain" id="PRO_5019237486" description="Galactose oxidase-like Early set domain-containing protein" evidence="3">
    <location>
        <begin position="24"/>
        <end position="636"/>
    </location>
</feature>
<accession>A0A409WQX9</accession>
<dbReference type="SUPFAM" id="SSF81296">
    <property type="entry name" value="E set domains"/>
    <property type="match status" value="1"/>
</dbReference>
<keyword evidence="7" id="KW-1185">Reference proteome</keyword>
<dbReference type="Proteomes" id="UP000284706">
    <property type="component" value="Unassembled WGS sequence"/>
</dbReference>
<dbReference type="Pfam" id="PF07250">
    <property type="entry name" value="Glyoxal_oxid_N"/>
    <property type="match status" value="1"/>
</dbReference>
<protein>
    <recommendedName>
        <fullName evidence="8">Galactose oxidase-like Early set domain-containing protein</fullName>
    </recommendedName>
</protein>
<dbReference type="Pfam" id="PF09118">
    <property type="entry name" value="GO-like_E_set"/>
    <property type="match status" value="1"/>
</dbReference>
<dbReference type="PANTHER" id="PTHR32208">
    <property type="entry name" value="SECRETED PROTEIN-RELATED"/>
    <property type="match status" value="1"/>
</dbReference>
<keyword evidence="2" id="KW-0812">Transmembrane</keyword>
<dbReference type="InterPro" id="IPR037293">
    <property type="entry name" value="Gal_Oxidase_central_sf"/>
</dbReference>
<evidence type="ECO:0000256" key="2">
    <source>
        <dbReference type="SAM" id="Phobius"/>
    </source>
</evidence>
<dbReference type="PANTHER" id="PTHR32208:SF21">
    <property type="entry name" value="LOW QUALITY PROTEIN: ALDEHYDE OXIDASE GLOX-LIKE"/>
    <property type="match status" value="1"/>
</dbReference>
<dbReference type="InParanoid" id="A0A409WQX9"/>
<dbReference type="InterPro" id="IPR014756">
    <property type="entry name" value="Ig_E-set"/>
</dbReference>
<name>A0A409WQX9_9AGAR</name>
<organism evidence="6 7">
    <name type="scientific">Gymnopilus dilepis</name>
    <dbReference type="NCBI Taxonomy" id="231916"/>
    <lineage>
        <taxon>Eukaryota</taxon>
        <taxon>Fungi</taxon>
        <taxon>Dikarya</taxon>
        <taxon>Basidiomycota</taxon>
        <taxon>Agaricomycotina</taxon>
        <taxon>Agaricomycetes</taxon>
        <taxon>Agaricomycetidae</taxon>
        <taxon>Agaricales</taxon>
        <taxon>Agaricineae</taxon>
        <taxon>Hymenogastraceae</taxon>
        <taxon>Gymnopilus</taxon>
    </lineage>
</organism>
<evidence type="ECO:0000313" key="7">
    <source>
        <dbReference type="Proteomes" id="UP000284706"/>
    </source>
</evidence>
<keyword evidence="1 3" id="KW-0732">Signal</keyword>
<comment type="caution">
    <text evidence="6">The sequence shown here is derived from an EMBL/GenBank/DDBJ whole genome shotgun (WGS) entry which is preliminary data.</text>
</comment>
<evidence type="ECO:0000259" key="5">
    <source>
        <dbReference type="Pfam" id="PF09118"/>
    </source>
</evidence>
<feature type="transmembrane region" description="Helical" evidence="2">
    <location>
        <begin position="613"/>
        <end position="635"/>
    </location>
</feature>
<dbReference type="Gene3D" id="2.130.10.80">
    <property type="entry name" value="Galactose oxidase/kelch, beta-propeller"/>
    <property type="match status" value="1"/>
</dbReference>
<gene>
    <name evidence="6" type="ORF">CVT26_014752</name>
</gene>
<proteinExistence type="predicted"/>
<evidence type="ECO:0000256" key="1">
    <source>
        <dbReference type="ARBA" id="ARBA00022729"/>
    </source>
</evidence>
<dbReference type="EMBL" id="NHYE01004916">
    <property type="protein sequence ID" value="PPQ80945.1"/>
    <property type="molecule type" value="Genomic_DNA"/>
</dbReference>